<sequence length="119" mass="12800">MSTVDPLLKRLTDRVEREGLALPITLVVQGTTITGEVVPHSVWAKHIADQLDGSESRASSLSADFLREGNQTEYEGGYIHLNGGKVIGVGATFPEHGGLFRLGLAEVNGWFLGEVQTRG</sequence>
<gene>
    <name evidence="1" type="ORF">QIT00_36770</name>
</gene>
<evidence type="ECO:0000313" key="2">
    <source>
        <dbReference type="Proteomes" id="UP001237105"/>
    </source>
</evidence>
<dbReference type="Proteomes" id="UP001237105">
    <property type="component" value="Unassembled WGS sequence"/>
</dbReference>
<keyword evidence="2" id="KW-1185">Reference proteome</keyword>
<proteinExistence type="predicted"/>
<protein>
    <submittedName>
        <fullName evidence="1">Uncharacterized protein</fullName>
    </submittedName>
</protein>
<comment type="caution">
    <text evidence="1">The sequence shown here is derived from an EMBL/GenBank/DDBJ whole genome shotgun (WGS) entry which is preliminary data.</text>
</comment>
<accession>A0ABT6T805</accession>
<dbReference type="RefSeq" id="WP_282539854.1">
    <property type="nucleotide sequence ID" value="NZ_JASCIS010000071.1"/>
</dbReference>
<reference evidence="1 2" key="1">
    <citation type="submission" date="2023-05" db="EMBL/GenBank/DDBJ databases">
        <title>Draft genome sequence of Streptomyces sp. B-S-A12 isolated from a cave soil in Thailand.</title>
        <authorList>
            <person name="Chamroensaksri N."/>
            <person name="Muangham S."/>
        </authorList>
    </citation>
    <scope>NUCLEOTIDE SEQUENCE [LARGE SCALE GENOMIC DNA]</scope>
    <source>
        <strain evidence="1 2">B-S-A12</strain>
    </source>
</reference>
<evidence type="ECO:0000313" key="1">
    <source>
        <dbReference type="EMBL" id="MDI3424027.1"/>
    </source>
</evidence>
<name>A0ABT6T805_9ACTN</name>
<organism evidence="1 2">
    <name type="scientific">Streptomyces luteolus</name>
    <dbReference type="NCBI Taxonomy" id="3043615"/>
    <lineage>
        <taxon>Bacteria</taxon>
        <taxon>Bacillati</taxon>
        <taxon>Actinomycetota</taxon>
        <taxon>Actinomycetes</taxon>
        <taxon>Kitasatosporales</taxon>
        <taxon>Streptomycetaceae</taxon>
        <taxon>Streptomyces</taxon>
    </lineage>
</organism>
<dbReference type="EMBL" id="JASCIS010000071">
    <property type="protein sequence ID" value="MDI3424027.1"/>
    <property type="molecule type" value="Genomic_DNA"/>
</dbReference>